<evidence type="ECO:0000313" key="4">
    <source>
        <dbReference type="EMBL" id="SEE79121.1"/>
    </source>
</evidence>
<keyword evidence="4" id="KW-0687">Ribonucleoprotein</keyword>
<dbReference type="EMBL" id="FNUC01000003">
    <property type="protein sequence ID" value="SEE79121.1"/>
    <property type="molecule type" value="Genomic_DNA"/>
</dbReference>
<dbReference type="GO" id="GO:0016747">
    <property type="term" value="F:acyltransferase activity, transferring groups other than amino-acyl groups"/>
    <property type="evidence" value="ECO:0007669"/>
    <property type="project" value="InterPro"/>
</dbReference>
<dbReference type="Pfam" id="PF00583">
    <property type="entry name" value="Acetyltransf_1"/>
    <property type="match status" value="1"/>
</dbReference>
<dbReference type="InterPro" id="IPR050832">
    <property type="entry name" value="Bact_Acetyltransf"/>
</dbReference>
<dbReference type="PROSITE" id="PS51186">
    <property type="entry name" value="GNAT"/>
    <property type="match status" value="1"/>
</dbReference>
<protein>
    <submittedName>
        <fullName evidence="4">Ribosomal protein S18 acetylase RimI</fullName>
    </submittedName>
</protein>
<evidence type="ECO:0000259" key="3">
    <source>
        <dbReference type="PROSITE" id="PS51186"/>
    </source>
</evidence>
<dbReference type="STRING" id="561176.SAMN04488561_2708"/>
<dbReference type="RefSeq" id="WP_069113497.1">
    <property type="nucleotide sequence ID" value="NZ_FNUC01000003.1"/>
</dbReference>
<evidence type="ECO:0000256" key="1">
    <source>
        <dbReference type="ARBA" id="ARBA00022679"/>
    </source>
</evidence>
<sequence length="177" mass="19094">MTYRYDLAGDDDVAAIAAVHTLSWRSAYRGHVPDEFLDGDLAGGHLAGWTQRFADRAGTLTVVARDAGGEVAGFVHTMVDHDPELGSLVDNLHVRPDRKRSGIGRRLLAEIAARLQDAGAGDRLYLDVIEANEPARNFYVAVGGKEIGRSTESFGEHEVPVLVFAWTSLDALAGPAR</sequence>
<gene>
    <name evidence="4" type="ORF">SAMN04488561_2708</name>
</gene>
<feature type="domain" description="N-acetyltransferase" evidence="3">
    <location>
        <begin position="1"/>
        <end position="166"/>
    </location>
</feature>
<dbReference type="InterPro" id="IPR000182">
    <property type="entry name" value="GNAT_dom"/>
</dbReference>
<dbReference type="GO" id="GO:0005840">
    <property type="term" value="C:ribosome"/>
    <property type="evidence" value="ECO:0007669"/>
    <property type="project" value="UniProtKB-KW"/>
</dbReference>
<dbReference type="InterPro" id="IPR016181">
    <property type="entry name" value="Acyl_CoA_acyltransferase"/>
</dbReference>
<organism evidence="4 5">
    <name type="scientific">Jiangella alba</name>
    <dbReference type="NCBI Taxonomy" id="561176"/>
    <lineage>
        <taxon>Bacteria</taxon>
        <taxon>Bacillati</taxon>
        <taxon>Actinomycetota</taxon>
        <taxon>Actinomycetes</taxon>
        <taxon>Jiangellales</taxon>
        <taxon>Jiangellaceae</taxon>
        <taxon>Jiangella</taxon>
    </lineage>
</organism>
<proteinExistence type="predicted"/>
<dbReference type="Proteomes" id="UP000181980">
    <property type="component" value="Unassembled WGS sequence"/>
</dbReference>
<keyword evidence="1" id="KW-0808">Transferase</keyword>
<accession>A0A1H5LRV2</accession>
<evidence type="ECO:0000313" key="5">
    <source>
        <dbReference type="Proteomes" id="UP000181980"/>
    </source>
</evidence>
<name>A0A1H5LRV2_9ACTN</name>
<dbReference type="PANTHER" id="PTHR43877">
    <property type="entry name" value="AMINOALKYLPHOSPHONATE N-ACETYLTRANSFERASE-RELATED-RELATED"/>
    <property type="match status" value="1"/>
</dbReference>
<keyword evidence="4" id="KW-0689">Ribosomal protein</keyword>
<keyword evidence="2" id="KW-0012">Acyltransferase</keyword>
<dbReference type="SUPFAM" id="SSF55729">
    <property type="entry name" value="Acyl-CoA N-acyltransferases (Nat)"/>
    <property type="match status" value="1"/>
</dbReference>
<dbReference type="AlphaFoldDB" id="A0A1H5LRV2"/>
<reference evidence="5" key="1">
    <citation type="submission" date="2016-10" db="EMBL/GenBank/DDBJ databases">
        <authorList>
            <person name="Varghese N."/>
            <person name="Submissions S."/>
        </authorList>
    </citation>
    <scope>NUCLEOTIDE SEQUENCE [LARGE SCALE GENOMIC DNA]</scope>
    <source>
        <strain evidence="5">DSM 45237</strain>
    </source>
</reference>
<dbReference type="CDD" id="cd04301">
    <property type="entry name" value="NAT_SF"/>
    <property type="match status" value="1"/>
</dbReference>
<evidence type="ECO:0000256" key="2">
    <source>
        <dbReference type="ARBA" id="ARBA00023315"/>
    </source>
</evidence>
<dbReference type="Gene3D" id="3.40.630.30">
    <property type="match status" value="1"/>
</dbReference>
<keyword evidence="5" id="KW-1185">Reference proteome</keyword>